<gene>
    <name evidence="10" type="ORF">KUTeg_002580</name>
</gene>
<evidence type="ECO:0000256" key="5">
    <source>
        <dbReference type="ARBA" id="ARBA00023136"/>
    </source>
</evidence>
<evidence type="ECO:0008006" key="12">
    <source>
        <dbReference type="Google" id="ProtNLM"/>
    </source>
</evidence>
<feature type="transmembrane region" description="Helical" evidence="7">
    <location>
        <begin position="185"/>
        <end position="214"/>
    </location>
</feature>
<keyword evidence="6" id="KW-0675">Receptor</keyword>
<dbReference type="Gene3D" id="1.20.1070.10">
    <property type="entry name" value="Rhodopsin 7-helix transmembrane proteins"/>
    <property type="match status" value="1"/>
</dbReference>
<feature type="transmembrane region" description="Helical" evidence="7">
    <location>
        <begin position="143"/>
        <end position="165"/>
    </location>
</feature>
<feature type="domain" description="G-protein coupled receptors family 2 profile 2" evidence="8">
    <location>
        <begin position="18"/>
        <end position="311"/>
    </location>
</feature>
<evidence type="ECO:0000256" key="2">
    <source>
        <dbReference type="ARBA" id="ARBA00008077"/>
    </source>
</evidence>
<feature type="transmembrane region" description="Helical" evidence="7">
    <location>
        <begin position="19"/>
        <end position="45"/>
    </location>
</feature>
<dbReference type="InterPro" id="IPR017981">
    <property type="entry name" value="GPCR_2-like_7TM"/>
</dbReference>
<feature type="transmembrane region" description="Helical" evidence="7">
    <location>
        <begin position="288"/>
        <end position="310"/>
    </location>
</feature>
<dbReference type="InterPro" id="IPR000539">
    <property type="entry name" value="Frizzled/Smoothened_7TM"/>
</dbReference>
<evidence type="ECO:0000259" key="8">
    <source>
        <dbReference type="PROSITE" id="PS50261"/>
    </source>
</evidence>
<dbReference type="PANTHER" id="PTHR23112:SF47">
    <property type="entry name" value="G-PROTEIN COUPLED RECEPTOR 157"/>
    <property type="match status" value="1"/>
</dbReference>
<feature type="transmembrane region" description="Helical" evidence="7">
    <location>
        <begin position="114"/>
        <end position="131"/>
    </location>
</feature>
<comment type="caution">
    <text evidence="10">The sequence shown here is derived from an EMBL/GenBank/DDBJ whole genome shotgun (WGS) entry which is preliminary data.</text>
</comment>
<protein>
    <recommendedName>
        <fullName evidence="12">G-protein coupled receptors family 2 profile 2 domain-containing protein</fullName>
    </recommendedName>
</protein>
<sequence length="346" mass="39978">MRGNASIITDSNVTLTLPISVLVCTATSSILSICGAIVIFITYAVIPESKNTTRRLLIYLTICDLITCCGNLLGTIRYYIRYNDNGILTSNDCFYSSELCVFQSFLTTFSSMGSFFWTFIISLHLYLSVVYNTEWIGKIKVKVACHFISWGIPMIITLTATFYSVLGEDFSQSSGAWCWIKGCLYPGYLMTIWMTISGKGWEMLTYILTCYLYLRLKFFMYKQRKQQHRPLLSFTDMSQELRAEDENFVFIWLVLYLLRIWGTVRYFIAISRIHNMSHPVFDDIDKVLVYFQSIGDSGQAFCNCIIFCFLDKTVRHGMIVRMCPRRQRGLQHMADSEDDPLLRNVN</sequence>
<feature type="transmembrane region" description="Helical" evidence="7">
    <location>
        <begin position="247"/>
        <end position="268"/>
    </location>
</feature>
<dbReference type="SUPFAM" id="SSF81321">
    <property type="entry name" value="Family A G protein-coupled receptor-like"/>
    <property type="match status" value="1"/>
</dbReference>
<feature type="transmembrane region" description="Helical" evidence="7">
    <location>
        <begin position="57"/>
        <end position="80"/>
    </location>
</feature>
<evidence type="ECO:0000256" key="4">
    <source>
        <dbReference type="ARBA" id="ARBA00022989"/>
    </source>
</evidence>
<evidence type="ECO:0000256" key="1">
    <source>
        <dbReference type="ARBA" id="ARBA00004141"/>
    </source>
</evidence>
<dbReference type="InterPro" id="IPR017452">
    <property type="entry name" value="GPCR_Rhodpsn_7TM"/>
</dbReference>
<proteinExistence type="inferred from homology"/>
<organism evidence="10 11">
    <name type="scientific">Tegillarca granosa</name>
    <name type="common">Malaysian cockle</name>
    <name type="synonym">Anadara granosa</name>
    <dbReference type="NCBI Taxonomy" id="220873"/>
    <lineage>
        <taxon>Eukaryota</taxon>
        <taxon>Metazoa</taxon>
        <taxon>Spiralia</taxon>
        <taxon>Lophotrochozoa</taxon>
        <taxon>Mollusca</taxon>
        <taxon>Bivalvia</taxon>
        <taxon>Autobranchia</taxon>
        <taxon>Pteriomorphia</taxon>
        <taxon>Arcoida</taxon>
        <taxon>Arcoidea</taxon>
        <taxon>Arcidae</taxon>
        <taxon>Tegillarca</taxon>
    </lineage>
</organism>
<dbReference type="PANTHER" id="PTHR23112">
    <property type="entry name" value="G PROTEIN-COUPLED RECEPTOR 157-RELATED"/>
    <property type="match status" value="1"/>
</dbReference>
<comment type="similarity">
    <text evidence="2">Belongs to the G-protein coupled receptor Fz/Smo family.</text>
</comment>
<reference evidence="10 11" key="1">
    <citation type="submission" date="2022-12" db="EMBL/GenBank/DDBJ databases">
        <title>Chromosome-level genome of Tegillarca granosa.</title>
        <authorList>
            <person name="Kim J."/>
        </authorList>
    </citation>
    <scope>NUCLEOTIDE SEQUENCE [LARGE SCALE GENOMIC DNA]</scope>
    <source>
        <strain evidence="10">Teg-2019</strain>
        <tissue evidence="10">Adductor muscle</tissue>
    </source>
</reference>
<dbReference type="Pfam" id="PF01534">
    <property type="entry name" value="Frizzled"/>
    <property type="match status" value="1"/>
</dbReference>
<dbReference type="PROSITE" id="PS50261">
    <property type="entry name" value="G_PROTEIN_RECEP_F2_4"/>
    <property type="match status" value="1"/>
</dbReference>
<evidence type="ECO:0000313" key="11">
    <source>
        <dbReference type="Proteomes" id="UP001217089"/>
    </source>
</evidence>
<keyword evidence="5 7" id="KW-0472">Membrane</keyword>
<evidence type="ECO:0000256" key="6">
    <source>
        <dbReference type="ARBA" id="ARBA00023170"/>
    </source>
</evidence>
<evidence type="ECO:0000259" key="9">
    <source>
        <dbReference type="PROSITE" id="PS50262"/>
    </source>
</evidence>
<name>A0ABQ9FUQ7_TEGGR</name>
<dbReference type="PROSITE" id="PS50262">
    <property type="entry name" value="G_PROTEIN_RECEP_F1_2"/>
    <property type="match status" value="1"/>
</dbReference>
<dbReference type="Proteomes" id="UP001217089">
    <property type="component" value="Unassembled WGS sequence"/>
</dbReference>
<keyword evidence="3 7" id="KW-0812">Transmembrane</keyword>
<comment type="subcellular location">
    <subcellularLocation>
        <location evidence="1">Membrane</location>
        <topology evidence="1">Multi-pass membrane protein</topology>
    </subcellularLocation>
</comment>
<dbReference type="EMBL" id="JARBDR010000141">
    <property type="protein sequence ID" value="KAJ8320993.1"/>
    <property type="molecule type" value="Genomic_DNA"/>
</dbReference>
<keyword evidence="11" id="KW-1185">Reference proteome</keyword>
<evidence type="ECO:0000256" key="3">
    <source>
        <dbReference type="ARBA" id="ARBA00022692"/>
    </source>
</evidence>
<accession>A0ABQ9FUQ7</accession>
<evidence type="ECO:0000313" key="10">
    <source>
        <dbReference type="EMBL" id="KAJ8320993.1"/>
    </source>
</evidence>
<keyword evidence="4 7" id="KW-1133">Transmembrane helix</keyword>
<feature type="domain" description="G-protein coupled receptors family 1 profile" evidence="9">
    <location>
        <begin position="35"/>
        <end position="221"/>
    </location>
</feature>
<evidence type="ECO:0000256" key="7">
    <source>
        <dbReference type="SAM" id="Phobius"/>
    </source>
</evidence>